<evidence type="ECO:0000313" key="2">
    <source>
        <dbReference type="EMBL" id="KAK8479236.1"/>
    </source>
</evidence>
<feature type="compositionally biased region" description="Basic and acidic residues" evidence="1">
    <location>
        <begin position="37"/>
        <end position="70"/>
    </location>
</feature>
<organism evidence="2 3">
    <name type="scientific">Hibiscus sabdariffa</name>
    <name type="common">roselle</name>
    <dbReference type="NCBI Taxonomy" id="183260"/>
    <lineage>
        <taxon>Eukaryota</taxon>
        <taxon>Viridiplantae</taxon>
        <taxon>Streptophyta</taxon>
        <taxon>Embryophyta</taxon>
        <taxon>Tracheophyta</taxon>
        <taxon>Spermatophyta</taxon>
        <taxon>Magnoliopsida</taxon>
        <taxon>eudicotyledons</taxon>
        <taxon>Gunneridae</taxon>
        <taxon>Pentapetalae</taxon>
        <taxon>rosids</taxon>
        <taxon>malvids</taxon>
        <taxon>Malvales</taxon>
        <taxon>Malvaceae</taxon>
        <taxon>Malvoideae</taxon>
        <taxon>Hibiscus</taxon>
    </lineage>
</organism>
<evidence type="ECO:0000256" key="1">
    <source>
        <dbReference type="SAM" id="MobiDB-lite"/>
    </source>
</evidence>
<protein>
    <submittedName>
        <fullName evidence="2">Uncharacterized protein</fullName>
    </submittedName>
</protein>
<proteinExistence type="predicted"/>
<reference evidence="2 3" key="1">
    <citation type="journal article" date="2024" name="G3 (Bethesda)">
        <title>Genome assembly of Hibiscus sabdariffa L. provides insights into metabolisms of medicinal natural products.</title>
        <authorList>
            <person name="Kim T."/>
        </authorList>
    </citation>
    <scope>NUCLEOTIDE SEQUENCE [LARGE SCALE GENOMIC DNA]</scope>
    <source>
        <strain evidence="2">TK-2024</strain>
        <tissue evidence="2">Old leaves</tissue>
    </source>
</reference>
<dbReference type="EMBL" id="JBBPBM010002329">
    <property type="protein sequence ID" value="KAK8479236.1"/>
    <property type="molecule type" value="Genomic_DNA"/>
</dbReference>
<feature type="region of interest" description="Disordered" evidence="1">
    <location>
        <begin position="35"/>
        <end position="70"/>
    </location>
</feature>
<comment type="caution">
    <text evidence="2">The sequence shown here is derived from an EMBL/GenBank/DDBJ whole genome shotgun (WGS) entry which is preliminary data.</text>
</comment>
<name>A0ABR1ZFT0_9ROSI</name>
<keyword evidence="3" id="KW-1185">Reference proteome</keyword>
<dbReference type="Proteomes" id="UP001472677">
    <property type="component" value="Unassembled WGS sequence"/>
</dbReference>
<accession>A0ABR1ZFT0</accession>
<sequence>MIPNLSWLTYKADKSCHPVKGLSPTEESILSSINMEFEDRGTKRKHGDESEAEDSKLSSMDVDEHGDLTH</sequence>
<gene>
    <name evidence="2" type="ORF">V6N12_019904</name>
</gene>
<evidence type="ECO:0000313" key="3">
    <source>
        <dbReference type="Proteomes" id="UP001472677"/>
    </source>
</evidence>